<comment type="similarity">
    <text evidence="1 3">Belongs to the thiolase-like superfamily. Beta-ketoacyl-ACP synthases family.</text>
</comment>
<dbReference type="Gene3D" id="3.40.47.10">
    <property type="match status" value="1"/>
</dbReference>
<dbReference type="InterPro" id="IPR020841">
    <property type="entry name" value="PKS_Beta-ketoAc_synthase_dom"/>
</dbReference>
<dbReference type="PANTHER" id="PTHR11712:SF336">
    <property type="entry name" value="3-OXOACYL-[ACYL-CARRIER-PROTEIN] SYNTHASE, MITOCHONDRIAL"/>
    <property type="match status" value="1"/>
</dbReference>
<keyword evidence="6" id="KW-1185">Reference proteome</keyword>
<protein>
    <submittedName>
        <fullName evidence="5">Beta-ketoacyl-[acyl-carrier-protein] synthase family protein</fullName>
        <ecNumber evidence="5">2.3.1.-</ecNumber>
    </submittedName>
</protein>
<dbReference type="Proteomes" id="UP001597438">
    <property type="component" value="Unassembled WGS sequence"/>
</dbReference>
<keyword evidence="5" id="KW-0012">Acyltransferase</keyword>
<proteinExistence type="inferred from homology"/>
<dbReference type="InterPro" id="IPR016039">
    <property type="entry name" value="Thiolase-like"/>
</dbReference>
<dbReference type="GO" id="GO:0016746">
    <property type="term" value="F:acyltransferase activity"/>
    <property type="evidence" value="ECO:0007669"/>
    <property type="project" value="UniProtKB-KW"/>
</dbReference>
<dbReference type="InterPro" id="IPR014031">
    <property type="entry name" value="Ketoacyl_synth_C"/>
</dbReference>
<dbReference type="PANTHER" id="PTHR11712">
    <property type="entry name" value="POLYKETIDE SYNTHASE-RELATED"/>
    <property type="match status" value="1"/>
</dbReference>
<dbReference type="CDD" id="cd00834">
    <property type="entry name" value="KAS_I_II"/>
    <property type="match status" value="1"/>
</dbReference>
<dbReference type="Pfam" id="PF02801">
    <property type="entry name" value="Ketoacyl-synt_C"/>
    <property type="match status" value="1"/>
</dbReference>
<dbReference type="PROSITE" id="PS52004">
    <property type="entry name" value="KS3_2"/>
    <property type="match status" value="1"/>
</dbReference>
<dbReference type="RefSeq" id="WP_251741447.1">
    <property type="nucleotide sequence ID" value="NZ_JBHUOJ010000001.1"/>
</dbReference>
<evidence type="ECO:0000313" key="6">
    <source>
        <dbReference type="Proteomes" id="UP001597438"/>
    </source>
</evidence>
<dbReference type="Pfam" id="PF00109">
    <property type="entry name" value="ketoacyl-synt"/>
    <property type="match status" value="1"/>
</dbReference>
<gene>
    <name evidence="5" type="ORF">ACFSYS_00205</name>
</gene>
<reference evidence="6" key="1">
    <citation type="journal article" date="2019" name="Int. J. Syst. Evol. Microbiol.">
        <title>The Global Catalogue of Microorganisms (GCM) 10K type strain sequencing project: providing services to taxonomists for standard genome sequencing and annotation.</title>
        <authorList>
            <consortium name="The Broad Institute Genomics Platform"/>
            <consortium name="The Broad Institute Genome Sequencing Center for Infectious Disease"/>
            <person name="Wu L."/>
            <person name="Ma J."/>
        </authorList>
    </citation>
    <scope>NUCLEOTIDE SEQUENCE [LARGE SCALE GENOMIC DNA]</scope>
    <source>
        <strain evidence="6">KCTC 52925</strain>
    </source>
</reference>
<feature type="domain" description="Ketosynthase family 3 (KS3)" evidence="4">
    <location>
        <begin position="1"/>
        <end position="391"/>
    </location>
</feature>
<evidence type="ECO:0000256" key="2">
    <source>
        <dbReference type="ARBA" id="ARBA00022679"/>
    </source>
</evidence>
<dbReference type="EMBL" id="JBHUOJ010000001">
    <property type="protein sequence ID" value="MFD2831685.1"/>
    <property type="molecule type" value="Genomic_DNA"/>
</dbReference>
<evidence type="ECO:0000259" key="4">
    <source>
        <dbReference type="PROSITE" id="PS52004"/>
    </source>
</evidence>
<accession>A0ABW5X0C3</accession>
<dbReference type="SUPFAM" id="SSF53901">
    <property type="entry name" value="Thiolase-like"/>
    <property type="match status" value="2"/>
</dbReference>
<dbReference type="EC" id="2.3.1.-" evidence="5"/>
<evidence type="ECO:0000313" key="5">
    <source>
        <dbReference type="EMBL" id="MFD2831685.1"/>
    </source>
</evidence>
<evidence type="ECO:0000256" key="3">
    <source>
        <dbReference type="RuleBase" id="RU003694"/>
    </source>
</evidence>
<organism evidence="5 6">
    <name type="scientific">Christiangramia antarctica</name>
    <dbReference type="NCBI Taxonomy" id="2058158"/>
    <lineage>
        <taxon>Bacteria</taxon>
        <taxon>Pseudomonadati</taxon>
        <taxon>Bacteroidota</taxon>
        <taxon>Flavobacteriia</taxon>
        <taxon>Flavobacteriales</taxon>
        <taxon>Flavobacteriaceae</taxon>
        <taxon>Christiangramia</taxon>
    </lineage>
</organism>
<dbReference type="SMART" id="SM00825">
    <property type="entry name" value="PKS_KS"/>
    <property type="match status" value="1"/>
</dbReference>
<comment type="caution">
    <text evidence="5">The sequence shown here is derived from an EMBL/GenBank/DDBJ whole genome shotgun (WGS) entry which is preliminary data.</text>
</comment>
<sequence length="393" mass="42317">MKGIAVTGMGVISSIGHHLSENLEALSSSKSGISFPEILQTTHTHLPVGEIKFNNTELSEILNLPKTQAYTRAALLGTFAVKELLKNLGWEKFPEETGFISGTSVGGIDATEKHFKQYAANSENNRFIQAQHPGFTTEKIAEYFELNSVVTNISTACSSSANAILVGARMIQCGRLKRVIVGGTDCLTKFTLNGFNSLKILSSNPCKPFDDRRDGLNLGEAAAYLMLEADDLVQNKPIARISGFGNANDAFHQTASSQNGEGAFLAMEKALKIAGLEKSQIDYINAHGTGTLNNDLSESMAIQRFFGEDIPLFSSTKAYTGHTLGAAGALEAIFSILSISENKIFPNLNFAEAMQETGYSPVSIIRKANLRHVLSNSLGFGGNCTSLIFSKDE</sequence>
<dbReference type="InterPro" id="IPR000794">
    <property type="entry name" value="Beta-ketoacyl_synthase"/>
</dbReference>
<dbReference type="InterPro" id="IPR014030">
    <property type="entry name" value="Ketoacyl_synth_N"/>
</dbReference>
<evidence type="ECO:0000256" key="1">
    <source>
        <dbReference type="ARBA" id="ARBA00008467"/>
    </source>
</evidence>
<name>A0ABW5X0C3_9FLAO</name>
<keyword evidence="2 3" id="KW-0808">Transferase</keyword>